<dbReference type="InterPro" id="IPR036770">
    <property type="entry name" value="Ankyrin_rpt-contain_sf"/>
</dbReference>
<gene>
    <name evidence="2" type="ORF">RCO7_10766</name>
</gene>
<dbReference type="STRING" id="914237.A0A1E1K1Z7"/>
<dbReference type="InterPro" id="IPR051616">
    <property type="entry name" value="Cul2-RING_E3_ligase_SR"/>
</dbReference>
<evidence type="ECO:0000256" key="1">
    <source>
        <dbReference type="PROSITE-ProRule" id="PRU00023"/>
    </source>
</evidence>
<name>A0A1E1K1Z7_9HELO</name>
<dbReference type="PROSITE" id="PS50088">
    <property type="entry name" value="ANK_REPEAT"/>
    <property type="match status" value="1"/>
</dbReference>
<reference evidence="3" key="1">
    <citation type="submission" date="2016-03" db="EMBL/GenBank/DDBJ databases">
        <authorList>
            <person name="Ploux O."/>
        </authorList>
    </citation>
    <scope>NUCLEOTIDE SEQUENCE [LARGE SCALE GENOMIC DNA]</scope>
    <source>
        <strain evidence="3">UK7</strain>
    </source>
</reference>
<proteinExistence type="predicted"/>
<dbReference type="SMART" id="SM00248">
    <property type="entry name" value="ANK"/>
    <property type="match status" value="5"/>
</dbReference>
<dbReference type="PANTHER" id="PTHR46224:SF64">
    <property type="entry name" value="IQ MOTIF AND ANKYRIN REPEAT DOMAIN-CONTAINING PROTEIN 1"/>
    <property type="match status" value="1"/>
</dbReference>
<feature type="repeat" description="ANK" evidence="1">
    <location>
        <begin position="66"/>
        <end position="98"/>
    </location>
</feature>
<dbReference type="PROSITE" id="PS50297">
    <property type="entry name" value="ANK_REP_REGION"/>
    <property type="match status" value="1"/>
</dbReference>
<keyword evidence="3" id="KW-1185">Reference proteome</keyword>
<accession>A0A1E1K1Z7</accession>
<dbReference type="SUPFAM" id="SSF48403">
    <property type="entry name" value="Ankyrin repeat"/>
    <property type="match status" value="1"/>
</dbReference>
<comment type="caution">
    <text evidence="2">The sequence shown here is derived from an EMBL/GenBank/DDBJ whole genome shotgun (WGS) entry which is preliminary data.</text>
</comment>
<dbReference type="EMBL" id="FJUW01000005">
    <property type="protein sequence ID" value="CZS92012.1"/>
    <property type="molecule type" value="Genomic_DNA"/>
</dbReference>
<sequence length="277" mass="30719">MFKLLLANKADPNLPASEYPAFKCVTHDRVHFLAPLVAAGAKLDSPKGIIEEAVKHGVNPNGRSSKGHSALTTAIRENRPDFVDLLIMRGADAHVRGEDWPMVLAVAEPLILKRLLTVVKELQAFKGIMARAVHADQLESVKMLLAAGVSVEDKNGGVFSPLTTVIREDHRPIVKYLLTEAGGDVNSPGEHLPVVKSLRTYRGNDTEILELLLEHGADPNMMYRGWNEIMQAVENGNADVLRLMARKAGVDLEVRDEMGRRLLRWPLREVGMRRCKF</sequence>
<dbReference type="AlphaFoldDB" id="A0A1E1K1Z7"/>
<organism evidence="2 3">
    <name type="scientific">Rhynchosporium graminicola</name>
    <dbReference type="NCBI Taxonomy" id="2792576"/>
    <lineage>
        <taxon>Eukaryota</taxon>
        <taxon>Fungi</taxon>
        <taxon>Dikarya</taxon>
        <taxon>Ascomycota</taxon>
        <taxon>Pezizomycotina</taxon>
        <taxon>Leotiomycetes</taxon>
        <taxon>Helotiales</taxon>
        <taxon>Ploettnerulaceae</taxon>
        <taxon>Rhynchosporium</taxon>
    </lineage>
</organism>
<dbReference type="InParanoid" id="A0A1E1K1Z7"/>
<dbReference type="PANTHER" id="PTHR46224">
    <property type="entry name" value="ANKYRIN REPEAT FAMILY PROTEIN"/>
    <property type="match status" value="1"/>
</dbReference>
<evidence type="ECO:0000313" key="2">
    <source>
        <dbReference type="EMBL" id="CZS92012.1"/>
    </source>
</evidence>
<dbReference type="Pfam" id="PF00023">
    <property type="entry name" value="Ank"/>
    <property type="match status" value="2"/>
</dbReference>
<dbReference type="Gene3D" id="1.25.40.20">
    <property type="entry name" value="Ankyrin repeat-containing domain"/>
    <property type="match status" value="2"/>
</dbReference>
<keyword evidence="1" id="KW-0040">ANK repeat</keyword>
<evidence type="ECO:0000313" key="3">
    <source>
        <dbReference type="Proteomes" id="UP000178129"/>
    </source>
</evidence>
<dbReference type="Proteomes" id="UP000178129">
    <property type="component" value="Unassembled WGS sequence"/>
</dbReference>
<protein>
    <submittedName>
        <fullName evidence="2">Uncharacterized protein</fullName>
    </submittedName>
</protein>
<dbReference type="InterPro" id="IPR002110">
    <property type="entry name" value="Ankyrin_rpt"/>
</dbReference>